<evidence type="ECO:0000256" key="3">
    <source>
        <dbReference type="SAM" id="SignalP"/>
    </source>
</evidence>
<dbReference type="GeneID" id="35602412"/>
<organism evidence="4 5">
    <name type="scientific">Ramularia collo-cygni</name>
    <dbReference type="NCBI Taxonomy" id="112498"/>
    <lineage>
        <taxon>Eukaryota</taxon>
        <taxon>Fungi</taxon>
        <taxon>Dikarya</taxon>
        <taxon>Ascomycota</taxon>
        <taxon>Pezizomycotina</taxon>
        <taxon>Dothideomycetes</taxon>
        <taxon>Dothideomycetidae</taxon>
        <taxon>Mycosphaerellales</taxon>
        <taxon>Mycosphaerellaceae</taxon>
        <taxon>Ramularia</taxon>
    </lineage>
</organism>
<dbReference type="Pfam" id="PF06766">
    <property type="entry name" value="Hydrophobin_2"/>
    <property type="match status" value="1"/>
</dbReference>
<dbReference type="Proteomes" id="UP000225277">
    <property type="component" value="Unassembled WGS sequence"/>
</dbReference>
<dbReference type="PANTHER" id="PTHR42341:SF1">
    <property type="entry name" value="HYDROPHOBIN"/>
    <property type="match status" value="1"/>
</dbReference>
<dbReference type="InterPro" id="IPR010636">
    <property type="entry name" value="Class_II_hydrophobin"/>
</dbReference>
<protein>
    <submittedName>
        <fullName evidence="4">Related to trihydrophobin</fullName>
    </submittedName>
</protein>
<keyword evidence="5" id="KW-1185">Reference proteome</keyword>
<feature type="signal peptide" evidence="3">
    <location>
        <begin position="1"/>
        <end position="15"/>
    </location>
</feature>
<dbReference type="CDD" id="cd23508">
    <property type="entry name" value="hydrophobin_II"/>
    <property type="match status" value="1"/>
</dbReference>
<dbReference type="OrthoDB" id="4500971at2759"/>
<dbReference type="PANTHER" id="PTHR42341">
    <property type="entry name" value="HYDROPHOBIN"/>
    <property type="match status" value="1"/>
</dbReference>
<evidence type="ECO:0000313" key="4">
    <source>
        <dbReference type="EMBL" id="CZT21430.1"/>
    </source>
</evidence>
<gene>
    <name evidence="4" type="ORF">RCC_07293</name>
</gene>
<sequence length="99" mass="10300">MQFFTIAALFASAFAAPVAEIEARQDAQICPSGLYSTLVCANVDVLGVLCLDAVTPSQTPQDSNNFKQICSKTGRQARCAVLPVAGQAVLCQPPVGITA</sequence>
<keyword evidence="3" id="KW-0732">Signal</keyword>
<accession>A0A2D3V7M1</accession>
<dbReference type="Gene3D" id="3.20.120.10">
    <property type="entry name" value="Hydrophobin"/>
    <property type="match status" value="1"/>
</dbReference>
<evidence type="ECO:0000313" key="5">
    <source>
        <dbReference type="Proteomes" id="UP000225277"/>
    </source>
</evidence>
<feature type="chain" id="PRO_5013777003" evidence="3">
    <location>
        <begin position="16"/>
        <end position="99"/>
    </location>
</feature>
<dbReference type="GO" id="GO:0005576">
    <property type="term" value="C:extracellular region"/>
    <property type="evidence" value="ECO:0007669"/>
    <property type="project" value="InterPro"/>
</dbReference>
<evidence type="ECO:0000256" key="1">
    <source>
        <dbReference type="ARBA" id="ARBA00009576"/>
    </source>
</evidence>
<dbReference type="EMBL" id="FJUY01000011">
    <property type="protein sequence ID" value="CZT21430.1"/>
    <property type="molecule type" value="Genomic_DNA"/>
</dbReference>
<dbReference type="InterPro" id="IPR036686">
    <property type="entry name" value="Class_II_Hydrophobin_sf"/>
</dbReference>
<reference evidence="4 5" key="1">
    <citation type="submission" date="2016-03" db="EMBL/GenBank/DDBJ databases">
        <authorList>
            <person name="Ploux O."/>
        </authorList>
    </citation>
    <scope>NUCLEOTIDE SEQUENCE [LARGE SCALE GENOMIC DNA]</scope>
    <source>
        <strain evidence="4 5">URUG2</strain>
    </source>
</reference>
<dbReference type="AlphaFoldDB" id="A0A2D3V7M1"/>
<dbReference type="STRING" id="112498.A0A2D3V7M1"/>
<evidence type="ECO:0000256" key="2">
    <source>
        <dbReference type="ARBA" id="ARBA00023157"/>
    </source>
</evidence>
<keyword evidence="2" id="KW-1015">Disulfide bond</keyword>
<dbReference type="SUPFAM" id="SSF101751">
    <property type="entry name" value="Hydrophobin II, HfbII"/>
    <property type="match status" value="1"/>
</dbReference>
<proteinExistence type="inferred from homology"/>
<comment type="similarity">
    <text evidence="1">Belongs to the cerato-ulmin hydrophobin family.</text>
</comment>
<name>A0A2D3V7M1_9PEZI</name>
<dbReference type="RefSeq" id="XP_023628319.1">
    <property type="nucleotide sequence ID" value="XM_023772551.1"/>
</dbReference>